<evidence type="ECO:0000313" key="3">
    <source>
        <dbReference type="EMBL" id="MBF1415046.1"/>
    </source>
</evidence>
<dbReference type="Pfam" id="PF13944">
    <property type="entry name" value="Calycin_like"/>
    <property type="match status" value="1"/>
</dbReference>
<feature type="signal peptide" evidence="1">
    <location>
        <begin position="1"/>
        <end position="20"/>
    </location>
</feature>
<feature type="domain" description="Lipocalin-like" evidence="2">
    <location>
        <begin position="55"/>
        <end position="186"/>
    </location>
</feature>
<proteinExistence type="predicted"/>
<dbReference type="AlphaFoldDB" id="A0A930HY47"/>
<dbReference type="InterPro" id="IPR024311">
    <property type="entry name" value="Lipocalin-like"/>
</dbReference>
<feature type="chain" id="PRO_5037703984" description="Lipocalin-like domain-containing protein" evidence="1">
    <location>
        <begin position="21"/>
        <end position="189"/>
    </location>
</feature>
<organism evidence="3 4">
    <name type="scientific">Prevotella histicola</name>
    <dbReference type="NCBI Taxonomy" id="470565"/>
    <lineage>
        <taxon>Bacteria</taxon>
        <taxon>Pseudomonadati</taxon>
        <taxon>Bacteroidota</taxon>
        <taxon>Bacteroidia</taxon>
        <taxon>Bacteroidales</taxon>
        <taxon>Prevotellaceae</taxon>
        <taxon>Prevotella</taxon>
    </lineage>
</organism>
<comment type="caution">
    <text evidence="3">The sequence shown here is derived from an EMBL/GenBank/DDBJ whole genome shotgun (WGS) entry which is preliminary data.</text>
</comment>
<sequence>MKKLFTLIAIALMGVANLQAQTVTINKKDGSSVTFETKDIKDIKFVPAASSNEEVYTGKGTIKIGGMFGPYESKGSSYTIVKNANGTINVTVAEEKYEGLPVMGNTVIGTYTVKNIAYDEATKTYSRELAKDGIKVHVKGNTMDKDLDFIKPSKITIKFVGTNSISVNSVYQFTGMPMDIKAEFNGQKK</sequence>
<evidence type="ECO:0000256" key="1">
    <source>
        <dbReference type="SAM" id="SignalP"/>
    </source>
</evidence>
<protein>
    <recommendedName>
        <fullName evidence="2">Lipocalin-like domain-containing protein</fullName>
    </recommendedName>
</protein>
<evidence type="ECO:0000313" key="4">
    <source>
        <dbReference type="Proteomes" id="UP000757461"/>
    </source>
</evidence>
<dbReference type="Proteomes" id="UP000757461">
    <property type="component" value="Unassembled WGS sequence"/>
</dbReference>
<accession>A0A930HY47</accession>
<name>A0A930HY47_9BACT</name>
<keyword evidence="1" id="KW-0732">Signal</keyword>
<dbReference type="RefSeq" id="WP_219448806.1">
    <property type="nucleotide sequence ID" value="NZ_CAUSAX010000002.1"/>
</dbReference>
<dbReference type="EMBL" id="JABZSQ010000085">
    <property type="protein sequence ID" value="MBF1415046.1"/>
    <property type="molecule type" value="Genomic_DNA"/>
</dbReference>
<reference evidence="3" key="1">
    <citation type="submission" date="2020-04" db="EMBL/GenBank/DDBJ databases">
        <title>Deep metagenomics examines the oral microbiome during advanced dental caries in children, revealing novel taxa and co-occurrences with host molecules.</title>
        <authorList>
            <person name="Baker J.L."/>
            <person name="Morton J.T."/>
            <person name="Dinis M."/>
            <person name="Alvarez R."/>
            <person name="Tran N.C."/>
            <person name="Knight R."/>
            <person name="Edlund A."/>
        </authorList>
    </citation>
    <scope>NUCLEOTIDE SEQUENCE</scope>
    <source>
        <strain evidence="3">JCVI_25_bin.9</strain>
    </source>
</reference>
<evidence type="ECO:0000259" key="2">
    <source>
        <dbReference type="Pfam" id="PF13944"/>
    </source>
</evidence>
<gene>
    <name evidence="3" type="ORF">HXN33_05640</name>
</gene>